<proteinExistence type="predicted"/>
<dbReference type="AlphaFoldDB" id="A0A6A4NRS5"/>
<accession>A0A6A4NRS5</accession>
<dbReference type="GO" id="GO:0009055">
    <property type="term" value="F:electron transfer activity"/>
    <property type="evidence" value="ECO:0007669"/>
    <property type="project" value="InterPro"/>
</dbReference>
<feature type="transmembrane region" description="Helical" evidence="1">
    <location>
        <begin position="6"/>
        <end position="27"/>
    </location>
</feature>
<dbReference type="InterPro" id="IPR003245">
    <property type="entry name" value="Phytocyanin_dom"/>
</dbReference>
<dbReference type="PROSITE" id="PS51485">
    <property type="entry name" value="PHYTOCYANIN"/>
    <property type="match status" value="1"/>
</dbReference>
<evidence type="ECO:0000313" key="4">
    <source>
        <dbReference type="Proteomes" id="UP000447434"/>
    </source>
</evidence>
<protein>
    <submittedName>
        <fullName evidence="3">Putative cupredoxin</fullName>
    </submittedName>
</protein>
<keyword evidence="1" id="KW-1133">Transmembrane helix</keyword>
<reference evidence="4" key="1">
    <citation type="journal article" date="2020" name="Nat. Commun.">
        <title>Genome sequence of the cluster root forming white lupin.</title>
        <authorList>
            <person name="Hufnagel B."/>
            <person name="Marques A."/>
            <person name="Soriano A."/>
            <person name="Marques L."/>
            <person name="Divol F."/>
            <person name="Doumas P."/>
            <person name="Sallet E."/>
            <person name="Mancinotti D."/>
            <person name="Carrere S."/>
            <person name="Marande W."/>
            <person name="Arribat S."/>
            <person name="Keller J."/>
            <person name="Huneau C."/>
            <person name="Blein T."/>
            <person name="Aime D."/>
            <person name="Laguerre M."/>
            <person name="Taylor J."/>
            <person name="Schubert V."/>
            <person name="Nelson M."/>
            <person name="Geu-Flores F."/>
            <person name="Crespi M."/>
            <person name="Gallardo-Guerrero K."/>
            <person name="Delaux P.-M."/>
            <person name="Salse J."/>
            <person name="Berges H."/>
            <person name="Guyot R."/>
            <person name="Gouzy J."/>
            <person name="Peret B."/>
        </authorList>
    </citation>
    <scope>NUCLEOTIDE SEQUENCE [LARGE SCALE GENOMIC DNA]</scope>
    <source>
        <strain evidence="4">cv. Amiga</strain>
    </source>
</reference>
<dbReference type="EMBL" id="WOCE01000021">
    <property type="protein sequence ID" value="KAE9590334.1"/>
    <property type="molecule type" value="Genomic_DNA"/>
</dbReference>
<dbReference type="Gene3D" id="2.60.40.420">
    <property type="entry name" value="Cupredoxins - blue copper proteins"/>
    <property type="match status" value="1"/>
</dbReference>
<feature type="domain" description="Phytocyanin" evidence="2">
    <location>
        <begin position="29"/>
        <end position="62"/>
    </location>
</feature>
<sequence>MEIMKVYKMMIMVMMIIGWLPLMVMGGPIKHKVGGSKGWYPEINFTHWSTHQHFYLGDWLCK</sequence>
<evidence type="ECO:0000259" key="2">
    <source>
        <dbReference type="PROSITE" id="PS51485"/>
    </source>
</evidence>
<organism evidence="3 4">
    <name type="scientific">Lupinus albus</name>
    <name type="common">White lupine</name>
    <name type="synonym">Lupinus termis</name>
    <dbReference type="NCBI Taxonomy" id="3870"/>
    <lineage>
        <taxon>Eukaryota</taxon>
        <taxon>Viridiplantae</taxon>
        <taxon>Streptophyta</taxon>
        <taxon>Embryophyta</taxon>
        <taxon>Tracheophyta</taxon>
        <taxon>Spermatophyta</taxon>
        <taxon>Magnoliopsida</taxon>
        <taxon>eudicotyledons</taxon>
        <taxon>Gunneridae</taxon>
        <taxon>Pentapetalae</taxon>
        <taxon>rosids</taxon>
        <taxon>fabids</taxon>
        <taxon>Fabales</taxon>
        <taxon>Fabaceae</taxon>
        <taxon>Papilionoideae</taxon>
        <taxon>50 kb inversion clade</taxon>
        <taxon>genistoids sensu lato</taxon>
        <taxon>core genistoids</taxon>
        <taxon>Genisteae</taxon>
        <taxon>Lupinus</taxon>
    </lineage>
</organism>
<keyword evidence="1" id="KW-0472">Membrane</keyword>
<gene>
    <name evidence="3" type="ORF">Lalb_Chr21g0318501</name>
</gene>
<name>A0A6A4NRS5_LUPAL</name>
<evidence type="ECO:0000313" key="3">
    <source>
        <dbReference type="EMBL" id="KAE9590334.1"/>
    </source>
</evidence>
<comment type="caution">
    <text evidence="3">The sequence shown here is derived from an EMBL/GenBank/DDBJ whole genome shotgun (WGS) entry which is preliminary data.</text>
</comment>
<dbReference type="SUPFAM" id="SSF49503">
    <property type="entry name" value="Cupredoxins"/>
    <property type="match status" value="1"/>
</dbReference>
<evidence type="ECO:0000256" key="1">
    <source>
        <dbReference type="SAM" id="Phobius"/>
    </source>
</evidence>
<keyword evidence="1" id="KW-0812">Transmembrane</keyword>
<dbReference type="InterPro" id="IPR008972">
    <property type="entry name" value="Cupredoxin"/>
</dbReference>
<keyword evidence="4" id="KW-1185">Reference proteome</keyword>
<dbReference type="Proteomes" id="UP000447434">
    <property type="component" value="Chromosome 21"/>
</dbReference>